<comment type="catalytic activity">
    <reaction evidence="1">
        <text>ATP + protein L-histidine = ADP + protein N-phospho-L-histidine.</text>
        <dbReference type="EC" id="2.7.13.3"/>
    </reaction>
</comment>
<dbReference type="Gene3D" id="1.10.287.130">
    <property type="match status" value="1"/>
</dbReference>
<dbReference type="InterPro" id="IPR036097">
    <property type="entry name" value="HisK_dim/P_sf"/>
</dbReference>
<keyword evidence="6 10" id="KW-0418">Kinase</keyword>
<evidence type="ECO:0000256" key="1">
    <source>
        <dbReference type="ARBA" id="ARBA00000085"/>
    </source>
</evidence>
<dbReference type="CDD" id="cd16922">
    <property type="entry name" value="HATPase_EvgS-ArcB-TorS-like"/>
    <property type="match status" value="1"/>
</dbReference>
<reference evidence="10 11" key="1">
    <citation type="submission" date="2016-10" db="EMBL/GenBank/DDBJ databases">
        <title>Paenibacillus species isolates.</title>
        <authorList>
            <person name="Beno S.M."/>
        </authorList>
    </citation>
    <scope>NUCLEOTIDE SEQUENCE [LARGE SCALE GENOMIC DNA]</scope>
    <source>
        <strain evidence="10 11">FSL H7-0744</strain>
    </source>
</reference>
<proteinExistence type="predicted"/>
<dbReference type="EMBL" id="MPTB01000050">
    <property type="protein sequence ID" value="OMD40627.1"/>
    <property type="molecule type" value="Genomic_DNA"/>
</dbReference>
<keyword evidence="3" id="KW-0597">Phosphoprotein</keyword>
<dbReference type="InterPro" id="IPR036890">
    <property type="entry name" value="HATPase_C_sf"/>
</dbReference>
<organism evidence="10 11">
    <name type="scientific">Paenibacillus borealis</name>
    <dbReference type="NCBI Taxonomy" id="160799"/>
    <lineage>
        <taxon>Bacteria</taxon>
        <taxon>Bacillati</taxon>
        <taxon>Bacillota</taxon>
        <taxon>Bacilli</taxon>
        <taxon>Bacillales</taxon>
        <taxon>Paenibacillaceae</taxon>
        <taxon>Paenibacillus</taxon>
    </lineage>
</organism>
<keyword evidence="4" id="KW-0808">Transferase</keyword>
<dbReference type="Pfam" id="PF01590">
    <property type="entry name" value="GAF"/>
    <property type="match status" value="1"/>
</dbReference>
<evidence type="ECO:0000259" key="9">
    <source>
        <dbReference type="PROSITE" id="PS50109"/>
    </source>
</evidence>
<dbReference type="GO" id="GO:0016301">
    <property type="term" value="F:kinase activity"/>
    <property type="evidence" value="ECO:0007669"/>
    <property type="project" value="UniProtKB-KW"/>
</dbReference>
<dbReference type="SMART" id="SM00388">
    <property type="entry name" value="HisKA"/>
    <property type="match status" value="1"/>
</dbReference>
<dbReference type="PANTHER" id="PTHR43047">
    <property type="entry name" value="TWO-COMPONENT HISTIDINE PROTEIN KINASE"/>
    <property type="match status" value="1"/>
</dbReference>
<dbReference type="Proteomes" id="UP000187412">
    <property type="component" value="Unassembled WGS sequence"/>
</dbReference>
<comment type="caution">
    <text evidence="10">The sequence shown here is derived from an EMBL/GenBank/DDBJ whole genome shotgun (WGS) entry which is preliminary data.</text>
</comment>
<evidence type="ECO:0000256" key="2">
    <source>
        <dbReference type="ARBA" id="ARBA00012438"/>
    </source>
</evidence>
<dbReference type="InterPro" id="IPR004358">
    <property type="entry name" value="Sig_transdc_His_kin-like_C"/>
</dbReference>
<keyword evidence="7" id="KW-0067">ATP-binding</keyword>
<accession>A0ABX3GYH8</accession>
<name>A0ABX3GYH8_PAEBO</name>
<evidence type="ECO:0000256" key="8">
    <source>
        <dbReference type="ARBA" id="ARBA00023012"/>
    </source>
</evidence>
<evidence type="ECO:0000256" key="5">
    <source>
        <dbReference type="ARBA" id="ARBA00022741"/>
    </source>
</evidence>
<evidence type="ECO:0000256" key="4">
    <source>
        <dbReference type="ARBA" id="ARBA00022679"/>
    </source>
</evidence>
<dbReference type="PANTHER" id="PTHR43047:SF71">
    <property type="entry name" value="HISTIDINE KINASE CONTAINING CHEY-HOMOLOGOUS RECEIVER DOMAIN-RELATED"/>
    <property type="match status" value="1"/>
</dbReference>
<dbReference type="InterPro" id="IPR003661">
    <property type="entry name" value="HisK_dim/P_dom"/>
</dbReference>
<evidence type="ECO:0000256" key="7">
    <source>
        <dbReference type="ARBA" id="ARBA00022840"/>
    </source>
</evidence>
<dbReference type="SMART" id="SM00387">
    <property type="entry name" value="HATPase_c"/>
    <property type="match status" value="1"/>
</dbReference>
<dbReference type="EC" id="2.7.13.3" evidence="2"/>
<dbReference type="InterPro" id="IPR003018">
    <property type="entry name" value="GAF"/>
</dbReference>
<dbReference type="RefSeq" id="WP_076113789.1">
    <property type="nucleotide sequence ID" value="NZ_MPTB01000050.1"/>
</dbReference>
<gene>
    <name evidence="10" type="ORF">BSK56_28360</name>
</gene>
<dbReference type="SUPFAM" id="SSF55781">
    <property type="entry name" value="GAF domain-like"/>
    <property type="match status" value="1"/>
</dbReference>
<keyword evidence="8" id="KW-0902">Two-component regulatory system</keyword>
<dbReference type="Pfam" id="PF00512">
    <property type="entry name" value="HisKA"/>
    <property type="match status" value="1"/>
</dbReference>
<dbReference type="PROSITE" id="PS50109">
    <property type="entry name" value="HIS_KIN"/>
    <property type="match status" value="1"/>
</dbReference>
<feature type="domain" description="Histidine kinase" evidence="9">
    <location>
        <begin position="183"/>
        <end position="405"/>
    </location>
</feature>
<keyword evidence="11" id="KW-1185">Reference proteome</keyword>
<sequence>MLKTEFIDVLSVISIKLYDSAANVMDTASKLIPANTFCIANLDSLSTKVMKAYNRDKLILGEGLVVDNEESYCALVTEHAQGPLLINNNLTHPLTKDMDATQFVGGCSFIGVPIRNEKGEFYGSLCSFDQDFYQYQERDIELLLSLSAFFTVLLEMESTLIQLREAEEIAAQVLEDKNNLLAVLSHEIRTPMNGVIGMASLLESTELSEEQSIYVDVIEKSGSNLLAMMDQILDYSKMEAGTMTLDNSPFIVRDVVGQVLQLFSTEAEKKGLKLSAVFDSEANPKLLGDSNKIRQVLTNLLGNALKFTENGEVCLSIRNQAAPEGGVIVTFEVRDTGIGLPAEQMNSLFHSFSQIHDKITPGKFGGAGLGLSICKQLAELMNGRVWLKDSCEQGSCFVFELPCAVA</sequence>
<dbReference type="Gene3D" id="3.30.450.40">
    <property type="match status" value="1"/>
</dbReference>
<protein>
    <recommendedName>
        <fullName evidence="2">histidine kinase</fullName>
        <ecNumber evidence="2">2.7.13.3</ecNumber>
    </recommendedName>
</protein>
<evidence type="ECO:0000313" key="11">
    <source>
        <dbReference type="Proteomes" id="UP000187412"/>
    </source>
</evidence>
<dbReference type="SUPFAM" id="SSF47384">
    <property type="entry name" value="Homodimeric domain of signal transducing histidine kinase"/>
    <property type="match status" value="1"/>
</dbReference>
<evidence type="ECO:0000313" key="10">
    <source>
        <dbReference type="EMBL" id="OMD40627.1"/>
    </source>
</evidence>
<dbReference type="InterPro" id="IPR003594">
    <property type="entry name" value="HATPase_dom"/>
</dbReference>
<dbReference type="CDD" id="cd00082">
    <property type="entry name" value="HisKA"/>
    <property type="match status" value="1"/>
</dbReference>
<evidence type="ECO:0000256" key="3">
    <source>
        <dbReference type="ARBA" id="ARBA00022553"/>
    </source>
</evidence>
<dbReference type="InterPro" id="IPR005467">
    <property type="entry name" value="His_kinase_dom"/>
</dbReference>
<evidence type="ECO:0000256" key="6">
    <source>
        <dbReference type="ARBA" id="ARBA00022777"/>
    </source>
</evidence>
<keyword evidence="5" id="KW-0547">Nucleotide-binding</keyword>
<dbReference type="PRINTS" id="PR00344">
    <property type="entry name" value="BCTRLSENSOR"/>
</dbReference>
<dbReference type="SUPFAM" id="SSF55874">
    <property type="entry name" value="ATPase domain of HSP90 chaperone/DNA topoisomerase II/histidine kinase"/>
    <property type="match status" value="1"/>
</dbReference>
<dbReference type="InterPro" id="IPR029016">
    <property type="entry name" value="GAF-like_dom_sf"/>
</dbReference>
<dbReference type="Pfam" id="PF02518">
    <property type="entry name" value="HATPase_c"/>
    <property type="match status" value="1"/>
</dbReference>
<dbReference type="Gene3D" id="3.30.565.10">
    <property type="entry name" value="Histidine kinase-like ATPase, C-terminal domain"/>
    <property type="match status" value="1"/>
</dbReference>